<protein>
    <recommendedName>
        <fullName evidence="4">Secreted protein</fullName>
    </recommendedName>
</protein>
<accession>A0A371GR34</accession>
<dbReference type="Proteomes" id="UP000257109">
    <property type="component" value="Unassembled WGS sequence"/>
</dbReference>
<dbReference type="EMBL" id="QJKJ01004726">
    <property type="protein sequence ID" value="RDX92972.1"/>
    <property type="molecule type" value="Genomic_DNA"/>
</dbReference>
<keyword evidence="3" id="KW-1185">Reference proteome</keyword>
<evidence type="ECO:0000313" key="3">
    <source>
        <dbReference type="Proteomes" id="UP000257109"/>
    </source>
</evidence>
<feature type="signal peptide" evidence="1">
    <location>
        <begin position="1"/>
        <end position="21"/>
    </location>
</feature>
<proteinExistence type="predicted"/>
<evidence type="ECO:0000313" key="2">
    <source>
        <dbReference type="EMBL" id="RDX92972.1"/>
    </source>
</evidence>
<keyword evidence="1" id="KW-0732">Signal</keyword>
<comment type="caution">
    <text evidence="2">The sequence shown here is derived from an EMBL/GenBank/DDBJ whole genome shotgun (WGS) entry which is preliminary data.</text>
</comment>
<sequence>MAIYITAFDFTSFLILCCVDSGNNPSASFIEYDENACGNFLRLMAGQTTSKRKNGLSRRCRGGSVGSAVVTLNRTRTLMNVVPNVILKVGLT</sequence>
<evidence type="ECO:0000256" key="1">
    <source>
        <dbReference type="SAM" id="SignalP"/>
    </source>
</evidence>
<reference evidence="2" key="1">
    <citation type="submission" date="2018-05" db="EMBL/GenBank/DDBJ databases">
        <title>Draft genome of Mucuna pruriens seed.</title>
        <authorList>
            <person name="Nnadi N.E."/>
            <person name="Vos R."/>
            <person name="Hasami M.H."/>
            <person name="Devisetty U.K."/>
            <person name="Aguiy J.C."/>
        </authorList>
    </citation>
    <scope>NUCLEOTIDE SEQUENCE [LARGE SCALE GENOMIC DNA]</scope>
    <source>
        <strain evidence="2">JCA_2017</strain>
    </source>
</reference>
<evidence type="ECO:0008006" key="4">
    <source>
        <dbReference type="Google" id="ProtNLM"/>
    </source>
</evidence>
<dbReference type="AlphaFoldDB" id="A0A371GR34"/>
<name>A0A371GR34_MUCPR</name>
<organism evidence="2 3">
    <name type="scientific">Mucuna pruriens</name>
    <name type="common">Velvet bean</name>
    <name type="synonym">Dolichos pruriens</name>
    <dbReference type="NCBI Taxonomy" id="157652"/>
    <lineage>
        <taxon>Eukaryota</taxon>
        <taxon>Viridiplantae</taxon>
        <taxon>Streptophyta</taxon>
        <taxon>Embryophyta</taxon>
        <taxon>Tracheophyta</taxon>
        <taxon>Spermatophyta</taxon>
        <taxon>Magnoliopsida</taxon>
        <taxon>eudicotyledons</taxon>
        <taxon>Gunneridae</taxon>
        <taxon>Pentapetalae</taxon>
        <taxon>rosids</taxon>
        <taxon>fabids</taxon>
        <taxon>Fabales</taxon>
        <taxon>Fabaceae</taxon>
        <taxon>Papilionoideae</taxon>
        <taxon>50 kb inversion clade</taxon>
        <taxon>NPAAA clade</taxon>
        <taxon>indigoferoid/millettioid clade</taxon>
        <taxon>Phaseoleae</taxon>
        <taxon>Mucuna</taxon>
    </lineage>
</organism>
<gene>
    <name evidence="2" type="ORF">CR513_24830</name>
</gene>
<feature type="chain" id="PRO_5016804045" description="Secreted protein" evidence="1">
    <location>
        <begin position="22"/>
        <end position="92"/>
    </location>
</feature>